<proteinExistence type="predicted"/>
<dbReference type="EMBL" id="JAVHJO010000001">
    <property type="protein sequence ID" value="KAK6543564.1"/>
    <property type="molecule type" value="Genomic_DNA"/>
</dbReference>
<evidence type="ECO:0000313" key="3">
    <source>
        <dbReference type="Proteomes" id="UP001365542"/>
    </source>
</evidence>
<protein>
    <submittedName>
        <fullName evidence="2">Uncharacterized protein</fullName>
    </submittedName>
</protein>
<gene>
    <name evidence="2" type="ORF">TWF694_000308</name>
</gene>
<accession>A0AAV9XN71</accession>
<dbReference type="AlphaFoldDB" id="A0AAV9XN71"/>
<keyword evidence="3" id="KW-1185">Reference proteome</keyword>
<dbReference type="Proteomes" id="UP001365542">
    <property type="component" value="Unassembled WGS sequence"/>
</dbReference>
<organism evidence="2 3">
    <name type="scientific">Orbilia ellipsospora</name>
    <dbReference type="NCBI Taxonomy" id="2528407"/>
    <lineage>
        <taxon>Eukaryota</taxon>
        <taxon>Fungi</taxon>
        <taxon>Dikarya</taxon>
        <taxon>Ascomycota</taxon>
        <taxon>Pezizomycotina</taxon>
        <taxon>Orbiliomycetes</taxon>
        <taxon>Orbiliales</taxon>
        <taxon>Orbiliaceae</taxon>
        <taxon>Orbilia</taxon>
    </lineage>
</organism>
<sequence>MSLKKSKVVDEPDPTRPTLEETIQSGNAFTVPWSHNVKPLMEGFDSTKIRDKSRGPWISYISPFDENRIPKMEAVLAEPGGGISSFHDGKSTHAGTCTEHLSGGLGLTAGVPGVSVTVSGKYDMNCITNQNVGDGIQISRNTSCRVGRIVLDRTPPFSAEAVAMLRANDGAARFKAKYGDYYVAGYELGADAGACMSASSSSSRKEETIELTVTVEVLFWSESVTTSTTKATTTADSAFSFCGYNSLTNEIDKIETKGLKPSQQEQIQRAAGEYLAQVRNLYPNVRKRLGELGVQDGQKLPLTAATQLCRSGLVVAILLAPFTRLNEFVLNAYASRNLLDLDSN</sequence>
<comment type="caution">
    <text evidence="2">The sequence shown here is derived from an EMBL/GenBank/DDBJ whole genome shotgun (WGS) entry which is preliminary data.</text>
</comment>
<name>A0AAV9XN71_9PEZI</name>
<evidence type="ECO:0000313" key="2">
    <source>
        <dbReference type="EMBL" id="KAK6543564.1"/>
    </source>
</evidence>
<feature type="region of interest" description="Disordered" evidence="1">
    <location>
        <begin position="1"/>
        <end position="20"/>
    </location>
</feature>
<evidence type="ECO:0000256" key="1">
    <source>
        <dbReference type="SAM" id="MobiDB-lite"/>
    </source>
</evidence>
<reference evidence="2 3" key="1">
    <citation type="submission" date="2019-10" db="EMBL/GenBank/DDBJ databases">
        <authorList>
            <person name="Palmer J.M."/>
        </authorList>
    </citation>
    <scope>NUCLEOTIDE SEQUENCE [LARGE SCALE GENOMIC DNA]</scope>
    <source>
        <strain evidence="2 3">TWF694</strain>
    </source>
</reference>